<sequence length="49" mass="5535">MIKNRESGGIPTSYEPFLVLLVEDNSSHAMLIMRTFERLGFAGKIEHAQ</sequence>
<dbReference type="Proteomes" id="UP000053961">
    <property type="component" value="Unassembled WGS sequence"/>
</dbReference>
<gene>
    <name evidence="1" type="ORF">XE07_1875</name>
</gene>
<protein>
    <submittedName>
        <fullName evidence="1">Response regulator receiver protein</fullName>
    </submittedName>
</protein>
<reference evidence="2" key="1">
    <citation type="journal article" date="2015" name="MBio">
        <title>Genome-Resolved Metagenomic Analysis Reveals Roles for Candidate Phyla and Other Microbial Community Members in Biogeochemical Transformations in Oil Reservoirs.</title>
        <authorList>
            <person name="Hu P."/>
            <person name="Tom L."/>
            <person name="Singh A."/>
            <person name="Thomas B.C."/>
            <person name="Baker B.J."/>
            <person name="Piceno Y.M."/>
            <person name="Andersen G.L."/>
            <person name="Banfield J.F."/>
        </authorList>
    </citation>
    <scope>NUCLEOTIDE SEQUENCE [LARGE SCALE GENOMIC DNA]</scope>
</reference>
<evidence type="ECO:0000313" key="1">
    <source>
        <dbReference type="EMBL" id="KUK95137.1"/>
    </source>
</evidence>
<dbReference type="AlphaFoldDB" id="A0A117MBN3"/>
<proteinExistence type="predicted"/>
<evidence type="ECO:0000313" key="2">
    <source>
        <dbReference type="Proteomes" id="UP000053961"/>
    </source>
</evidence>
<name>A0A117MBN3_9EURY</name>
<dbReference type="PATRIC" id="fig|301375.6.peg.1316"/>
<comment type="caution">
    <text evidence="1">The sequence shown here is derived from an EMBL/GenBank/DDBJ whole genome shotgun (WGS) entry which is preliminary data.</text>
</comment>
<organism evidence="1 2">
    <name type="scientific">Methanothrix harundinacea</name>
    <dbReference type="NCBI Taxonomy" id="301375"/>
    <lineage>
        <taxon>Archaea</taxon>
        <taxon>Methanobacteriati</taxon>
        <taxon>Methanobacteriota</taxon>
        <taxon>Stenosarchaea group</taxon>
        <taxon>Methanomicrobia</taxon>
        <taxon>Methanotrichales</taxon>
        <taxon>Methanotrichaceae</taxon>
        <taxon>Methanothrix</taxon>
    </lineage>
</organism>
<accession>A0A117MBN3</accession>
<dbReference type="EMBL" id="LGHB01000037">
    <property type="protein sequence ID" value="KUK95137.1"/>
    <property type="molecule type" value="Genomic_DNA"/>
</dbReference>